<feature type="transmembrane region" description="Helical" evidence="1">
    <location>
        <begin position="7"/>
        <end position="24"/>
    </location>
</feature>
<keyword evidence="1" id="KW-0472">Membrane</keyword>
<feature type="transmembrane region" description="Helical" evidence="1">
    <location>
        <begin position="30"/>
        <end position="53"/>
    </location>
</feature>
<keyword evidence="1" id="KW-1133">Transmembrane helix</keyword>
<accession>A0A563ES56</accession>
<proteinExistence type="predicted"/>
<feature type="domain" description="DUF58" evidence="2">
    <location>
        <begin position="194"/>
        <end position="293"/>
    </location>
</feature>
<name>A0A563ES56_9PSEU</name>
<dbReference type="PANTHER" id="PTHR34351">
    <property type="entry name" value="SLR1927 PROTEIN-RELATED"/>
    <property type="match status" value="1"/>
</dbReference>
<keyword evidence="1" id="KW-0812">Transmembrane</keyword>
<keyword evidence="4" id="KW-1185">Reference proteome</keyword>
<evidence type="ECO:0000259" key="2">
    <source>
        <dbReference type="Pfam" id="PF01882"/>
    </source>
</evidence>
<evidence type="ECO:0000313" key="3">
    <source>
        <dbReference type="EMBL" id="TWP50575.1"/>
    </source>
</evidence>
<dbReference type="Pfam" id="PF01882">
    <property type="entry name" value="DUF58"/>
    <property type="match status" value="1"/>
</dbReference>
<dbReference type="Proteomes" id="UP000316639">
    <property type="component" value="Unassembled WGS sequence"/>
</dbReference>
<evidence type="ECO:0000256" key="1">
    <source>
        <dbReference type="SAM" id="Phobius"/>
    </source>
</evidence>
<sequence>MNRYAPFTASGWAVLAGGVALFALGRLAGYPAAAGLAVAALVLLIFGAVTVVIPQNLELTRGFAPDRVSAGDAAAGRLTVHNKGRRAVGGLVVVDRLADVPVPVPLPVVQAGGWRTAQYPIPARRRGRLELGPLTVERADALGLFRRRQDMGHRGVLWVHPRVHAVQPMPVGTVPDFEGRAEASKPGTTSFASLREYVQGDDPRRIHWRSTARTGQLVVRESVDTMEPTVSVVLDTRSAVFDADIFEEAAEIAATVVSSTLEGGRPARLVILGEDLAEVTASGATSALDRLAAAQRCAGEETADLVTAVDVAEPGGALVVVTGAGEPAVVTRLADQRRRFAPVVVVLMGDGEPFSHRRQGLVVLSARTGAEAASAWNHLVLDGAVG</sequence>
<protein>
    <submittedName>
        <fullName evidence="3">DUF58 domain-containing protein</fullName>
    </submittedName>
</protein>
<reference evidence="3 4" key="1">
    <citation type="submission" date="2019-07" db="EMBL/GenBank/DDBJ databases">
        <title>Lentzea xizangensis sp. nov., isolated from Qinghai-Tibetan Plateau Soils.</title>
        <authorList>
            <person name="Huang J."/>
        </authorList>
    </citation>
    <scope>NUCLEOTIDE SEQUENCE [LARGE SCALE GENOMIC DNA]</scope>
    <source>
        <strain evidence="3 4">FXJ1.1311</strain>
    </source>
</reference>
<dbReference type="RefSeq" id="WP_146353737.1">
    <property type="nucleotide sequence ID" value="NZ_VOBR01000012.1"/>
</dbReference>
<dbReference type="InterPro" id="IPR002881">
    <property type="entry name" value="DUF58"/>
</dbReference>
<comment type="caution">
    <text evidence="3">The sequence shown here is derived from an EMBL/GenBank/DDBJ whole genome shotgun (WGS) entry which is preliminary data.</text>
</comment>
<dbReference type="EMBL" id="VOBR01000012">
    <property type="protein sequence ID" value="TWP50575.1"/>
    <property type="molecule type" value="Genomic_DNA"/>
</dbReference>
<dbReference type="AlphaFoldDB" id="A0A563ES56"/>
<organism evidence="3 4">
    <name type="scientific">Lentzea tibetensis</name>
    <dbReference type="NCBI Taxonomy" id="2591470"/>
    <lineage>
        <taxon>Bacteria</taxon>
        <taxon>Bacillati</taxon>
        <taxon>Actinomycetota</taxon>
        <taxon>Actinomycetes</taxon>
        <taxon>Pseudonocardiales</taxon>
        <taxon>Pseudonocardiaceae</taxon>
        <taxon>Lentzea</taxon>
    </lineage>
</organism>
<gene>
    <name evidence="3" type="ORF">FKR81_20635</name>
</gene>
<dbReference type="OrthoDB" id="9812729at2"/>
<evidence type="ECO:0000313" key="4">
    <source>
        <dbReference type="Proteomes" id="UP000316639"/>
    </source>
</evidence>
<dbReference type="PANTHER" id="PTHR34351:SF1">
    <property type="entry name" value="SLR1927 PROTEIN"/>
    <property type="match status" value="1"/>
</dbReference>